<keyword evidence="7" id="KW-0240">DNA-directed RNA polymerase</keyword>
<feature type="compositionally biased region" description="Acidic residues" evidence="6">
    <location>
        <begin position="211"/>
        <end position="223"/>
    </location>
</feature>
<keyword evidence="8" id="KW-1185">Reference proteome</keyword>
<proteinExistence type="inferred from homology"/>
<dbReference type="SUPFAM" id="SSF63393">
    <property type="entry name" value="RNA polymerase subunits"/>
    <property type="match status" value="1"/>
</dbReference>
<dbReference type="PANTHER" id="PTHR12056">
    <property type="entry name" value="DNA-DIRECTED RNA POLYMERASES I, II, AND III"/>
    <property type="match status" value="1"/>
</dbReference>
<evidence type="ECO:0000256" key="2">
    <source>
        <dbReference type="ARBA" id="ARBA00022723"/>
    </source>
</evidence>
<evidence type="ECO:0000256" key="3">
    <source>
        <dbReference type="ARBA" id="ARBA00022833"/>
    </source>
</evidence>
<dbReference type="AlphaFoldDB" id="A0A6A4VH29"/>
<feature type="compositionally biased region" description="Acidic residues" evidence="6">
    <location>
        <begin position="238"/>
        <end position="248"/>
    </location>
</feature>
<evidence type="ECO:0000256" key="6">
    <source>
        <dbReference type="SAM" id="MobiDB-lite"/>
    </source>
</evidence>
<dbReference type="InterPro" id="IPR039747">
    <property type="entry name" value="RPABC4"/>
</dbReference>
<dbReference type="InterPro" id="IPR006591">
    <property type="entry name" value="RNAP_P/RPABC4"/>
</dbReference>
<keyword evidence="2" id="KW-0479">Metal-binding</keyword>
<feature type="region of interest" description="Disordered" evidence="6">
    <location>
        <begin position="203"/>
        <end position="283"/>
    </location>
</feature>
<keyword evidence="7" id="KW-0804">Transcription</keyword>
<evidence type="ECO:0000256" key="5">
    <source>
        <dbReference type="ARBA" id="ARBA00025770"/>
    </source>
</evidence>
<dbReference type="FunFam" id="2.20.28.30:FF:000002">
    <property type="entry name" value="DNA-directed RNA polymerases II, IV and V subunit 12"/>
    <property type="match status" value="1"/>
</dbReference>
<dbReference type="PANTHER" id="PTHR12056:SF2">
    <property type="entry name" value="GEO11084P1"/>
    <property type="match status" value="1"/>
</dbReference>
<dbReference type="GO" id="GO:0005666">
    <property type="term" value="C:RNA polymerase III complex"/>
    <property type="evidence" value="ECO:0007669"/>
    <property type="project" value="TreeGrafter"/>
</dbReference>
<accession>A0A6A4VH29</accession>
<dbReference type="InterPro" id="IPR029040">
    <property type="entry name" value="RPABC4/Spt4"/>
</dbReference>
<dbReference type="GO" id="GO:0005665">
    <property type="term" value="C:RNA polymerase II, core complex"/>
    <property type="evidence" value="ECO:0007669"/>
    <property type="project" value="TreeGrafter"/>
</dbReference>
<evidence type="ECO:0000256" key="4">
    <source>
        <dbReference type="ARBA" id="ARBA00023242"/>
    </source>
</evidence>
<evidence type="ECO:0000313" key="7">
    <source>
        <dbReference type="EMBL" id="KAF0290600.1"/>
    </source>
</evidence>
<dbReference type="Gene3D" id="2.20.28.30">
    <property type="entry name" value="RNA polymerase ii, chain L"/>
    <property type="match status" value="1"/>
</dbReference>
<evidence type="ECO:0000256" key="1">
    <source>
        <dbReference type="ARBA" id="ARBA00004123"/>
    </source>
</evidence>
<comment type="subcellular location">
    <subcellularLocation>
        <location evidence="1">Nucleus</location>
    </subcellularLocation>
</comment>
<dbReference type="Pfam" id="PF03604">
    <property type="entry name" value="Zn_ribbon_RPAB4"/>
    <property type="match status" value="1"/>
</dbReference>
<evidence type="ECO:0000313" key="8">
    <source>
        <dbReference type="Proteomes" id="UP000440578"/>
    </source>
</evidence>
<reference evidence="7 8" key="1">
    <citation type="submission" date="2019-07" db="EMBL/GenBank/DDBJ databases">
        <title>Draft genome assembly of a fouling barnacle, Amphibalanus amphitrite (Darwin, 1854): The first reference genome for Thecostraca.</title>
        <authorList>
            <person name="Kim W."/>
        </authorList>
    </citation>
    <scope>NUCLEOTIDE SEQUENCE [LARGE SCALE GENOMIC DNA]</scope>
    <source>
        <strain evidence="7">SNU_AA5</strain>
        <tissue evidence="7">Soma without cirri and trophi</tissue>
    </source>
</reference>
<organism evidence="7 8">
    <name type="scientific">Amphibalanus amphitrite</name>
    <name type="common">Striped barnacle</name>
    <name type="synonym">Balanus amphitrite</name>
    <dbReference type="NCBI Taxonomy" id="1232801"/>
    <lineage>
        <taxon>Eukaryota</taxon>
        <taxon>Metazoa</taxon>
        <taxon>Ecdysozoa</taxon>
        <taxon>Arthropoda</taxon>
        <taxon>Crustacea</taxon>
        <taxon>Multicrustacea</taxon>
        <taxon>Cirripedia</taxon>
        <taxon>Thoracica</taxon>
        <taxon>Thoracicalcarea</taxon>
        <taxon>Balanomorpha</taxon>
        <taxon>Balanoidea</taxon>
        <taxon>Balanidae</taxon>
        <taxon>Amphibalaninae</taxon>
        <taxon>Amphibalanus</taxon>
    </lineage>
</organism>
<name>A0A6A4VH29_AMPAM</name>
<keyword evidence="3" id="KW-0862">Zinc</keyword>
<dbReference type="SMART" id="SM00659">
    <property type="entry name" value="RPOLCX"/>
    <property type="match status" value="1"/>
</dbReference>
<dbReference type="GO" id="GO:0005736">
    <property type="term" value="C:RNA polymerase I complex"/>
    <property type="evidence" value="ECO:0007669"/>
    <property type="project" value="TreeGrafter"/>
</dbReference>
<dbReference type="EMBL" id="VIIS01001944">
    <property type="protein sequence ID" value="KAF0290600.1"/>
    <property type="molecule type" value="Genomic_DNA"/>
</dbReference>
<dbReference type="GO" id="GO:0008270">
    <property type="term" value="F:zinc ion binding"/>
    <property type="evidence" value="ECO:0007669"/>
    <property type="project" value="InterPro"/>
</dbReference>
<protein>
    <submittedName>
        <fullName evidence="7">DNA-directed RNA polymerases I, II, and III subunit RPABC4</fullName>
    </submittedName>
</protein>
<dbReference type="InterPro" id="IPR021109">
    <property type="entry name" value="Peptidase_aspartic_dom_sf"/>
</dbReference>
<dbReference type="Proteomes" id="UP000440578">
    <property type="component" value="Unassembled WGS sequence"/>
</dbReference>
<comment type="caution">
    <text evidence="7">The sequence shown here is derived from an EMBL/GenBank/DDBJ whole genome shotgun (WGS) entry which is preliminary data.</text>
</comment>
<comment type="similarity">
    <text evidence="5">Belongs to the archaeal Rpo12/eukaryotic RPC10 RNA polymerase subunit family.</text>
</comment>
<sequence>MVSQLGLELSKAVIPSLTTADGSELATRGCAWVEMAVNDGPEKATMFVVVKDLTDDVLIGLDTLKELKASIQCGEMQVTVKRVPEAVLDQYPPLFARDGEDIGRVKNFQYKTYAEYDKDLRSGVQKKTKEALENIKKGVRGRTEEPRGDGFAEGSFVMMKKQRRRQKLQPLWEGPYEVLKRERPDYIILRRGAQYRVHGAHLKGWKGDYTGDPEDEPNTEEEPGSISAGEGEVIFGESEAEDVDEQSVAEETHDPAEADAGHSAPDKMEEQEDEHDSLGFLPKTSRFGRKQQLVAAADMDQKEQTQARVTIYICGDCNEENEIRARDPIRCRECGYRILYKKRTSRLVVLDAR</sequence>
<keyword evidence="4" id="KW-0539">Nucleus</keyword>
<dbReference type="GO" id="GO:0003899">
    <property type="term" value="F:DNA-directed RNA polymerase activity"/>
    <property type="evidence" value="ECO:0007669"/>
    <property type="project" value="InterPro"/>
</dbReference>
<dbReference type="GO" id="GO:0003677">
    <property type="term" value="F:DNA binding"/>
    <property type="evidence" value="ECO:0007669"/>
    <property type="project" value="InterPro"/>
</dbReference>
<feature type="compositionally biased region" description="Basic and acidic residues" evidence="6">
    <location>
        <begin position="250"/>
        <end position="268"/>
    </location>
</feature>
<dbReference type="GO" id="GO:0006351">
    <property type="term" value="P:DNA-templated transcription"/>
    <property type="evidence" value="ECO:0007669"/>
    <property type="project" value="InterPro"/>
</dbReference>
<gene>
    <name evidence="7" type="primary">POLR2K</name>
    <name evidence="7" type="ORF">FJT64_011235</name>
</gene>
<dbReference type="Gene3D" id="2.40.70.10">
    <property type="entry name" value="Acid Proteases"/>
    <property type="match status" value="1"/>
</dbReference>